<keyword evidence="2 7" id="KW-0812">Transmembrane</keyword>
<accession>A0A1Q8Q7F5</accession>
<evidence type="ECO:0000256" key="1">
    <source>
        <dbReference type="ARBA" id="ARBA00004141"/>
    </source>
</evidence>
<feature type="coiled-coil region" evidence="6">
    <location>
        <begin position="172"/>
        <end position="202"/>
    </location>
</feature>
<dbReference type="PANTHER" id="PTHR31566">
    <property type="entry name" value="CYTOCHROME C BIOGENESIS PROTEIN CCS1, CHLOROPLASTIC"/>
    <property type="match status" value="1"/>
</dbReference>
<organism evidence="9 10">
    <name type="scientific">Domibacillus antri</name>
    <dbReference type="NCBI Taxonomy" id="1714264"/>
    <lineage>
        <taxon>Bacteria</taxon>
        <taxon>Bacillati</taxon>
        <taxon>Bacillota</taxon>
        <taxon>Bacilli</taxon>
        <taxon>Bacillales</taxon>
        <taxon>Bacillaceae</taxon>
        <taxon>Domibacillus</taxon>
    </lineage>
</organism>
<dbReference type="AlphaFoldDB" id="A0A1Q8Q7F5"/>
<dbReference type="Pfam" id="PF05140">
    <property type="entry name" value="ResB"/>
    <property type="match status" value="1"/>
</dbReference>
<evidence type="ECO:0000256" key="4">
    <source>
        <dbReference type="ARBA" id="ARBA00022989"/>
    </source>
</evidence>
<dbReference type="OrthoDB" id="9770923at2"/>
<evidence type="ECO:0000313" key="9">
    <source>
        <dbReference type="EMBL" id="OLN23269.1"/>
    </source>
</evidence>
<sequence length="538" mass="61874">MGKVKCECGHVNPRGTILCESCGRALTEEAKKENLVDMRYEGSARRSQTYNKTIIDKVWNFFSSVKVGIWIIVLILVAASFGTILPQEFYIPSNIPAETYYEDVYGTFGKFYYMIGFHDLYNSVWFIALIAALGVSLVIASLDRVIPLYRALKTQRVDRHESFMKKQRLFAEQKASLQASDLEKVREELKKKRYKIREENGALLAEKNRFTRWGPYVNHVGLIIFLFGAMLRSVQGMYIDELLWIREGETLQIPGTDGEYYVKNDGFTLENYKQGEDLEVFNEAIDRVGTVAKNYQTDAILYRDENNDLPGAEPELTEVLHDDIQVNQPMKFESFAVYQTSYRQDEMKAMHFALTNKETGEEFGEVVVDLFNQQETYDLGNGYKVELLGYYPDFDGFTKEGEPTSRSPLPNKPAFLFNMISPEKPDGEVSFVEIQNTMEPLGETMYKMKFKNLETRDVSALTIRKDLTLPILGIGGIIFMIGVIQGSYWNHRRIWIREKDGHIYIAGHTNKNWHGLKREIHAVLDGTAIPEPEDRQKD</sequence>
<comment type="subcellular location">
    <subcellularLocation>
        <location evidence="1">Membrane</location>
        <topology evidence="1">Multi-pass membrane protein</topology>
    </subcellularLocation>
</comment>
<dbReference type="PANTHER" id="PTHR31566:SF0">
    <property type="entry name" value="CYTOCHROME C BIOGENESIS PROTEIN CCS1, CHLOROPLASTIC"/>
    <property type="match status" value="1"/>
</dbReference>
<name>A0A1Q8Q7F5_9BACI</name>
<keyword evidence="10" id="KW-1185">Reference proteome</keyword>
<evidence type="ECO:0000259" key="8">
    <source>
        <dbReference type="Pfam" id="PF05140"/>
    </source>
</evidence>
<dbReference type="InterPro" id="IPR023494">
    <property type="entry name" value="Cyt_c_bgen_Ccs1/CcsB/ResB"/>
</dbReference>
<dbReference type="RefSeq" id="WP_075397561.1">
    <property type="nucleotide sequence ID" value="NZ_MSDU01000008.1"/>
</dbReference>
<feature type="transmembrane region" description="Helical" evidence="7">
    <location>
        <begin position="213"/>
        <end position="231"/>
    </location>
</feature>
<dbReference type="STRING" id="1714264.BTO30_04690"/>
<evidence type="ECO:0000313" key="10">
    <source>
        <dbReference type="Proteomes" id="UP000185568"/>
    </source>
</evidence>
<reference evidence="9 10" key="1">
    <citation type="submission" date="2016-12" db="EMBL/GenBank/DDBJ databases">
        <title>Domibacillus antri genome sequencing.</title>
        <authorList>
            <person name="Verma A."/>
            <person name="Krishnamurthi S."/>
        </authorList>
    </citation>
    <scope>NUCLEOTIDE SEQUENCE [LARGE SCALE GENOMIC DNA]</scope>
    <source>
        <strain evidence="9 10">XD80</strain>
    </source>
</reference>
<keyword evidence="4 7" id="KW-1133">Transmembrane helix</keyword>
<feature type="transmembrane region" description="Helical" evidence="7">
    <location>
        <begin position="67"/>
        <end position="85"/>
    </location>
</feature>
<keyword evidence="6" id="KW-0175">Coiled coil</keyword>
<keyword evidence="5 7" id="KW-0472">Membrane</keyword>
<evidence type="ECO:0000256" key="3">
    <source>
        <dbReference type="ARBA" id="ARBA00022748"/>
    </source>
</evidence>
<dbReference type="Proteomes" id="UP000185568">
    <property type="component" value="Unassembled WGS sequence"/>
</dbReference>
<feature type="domain" description="ResB-like" evidence="8">
    <location>
        <begin position="65"/>
        <end position="520"/>
    </location>
</feature>
<evidence type="ECO:0000256" key="5">
    <source>
        <dbReference type="ARBA" id="ARBA00023136"/>
    </source>
</evidence>
<dbReference type="EMBL" id="MSDU01000008">
    <property type="protein sequence ID" value="OLN23269.1"/>
    <property type="molecule type" value="Genomic_DNA"/>
</dbReference>
<keyword evidence="3" id="KW-0201">Cytochrome c-type biogenesis</keyword>
<proteinExistence type="predicted"/>
<feature type="transmembrane region" description="Helical" evidence="7">
    <location>
        <begin position="467"/>
        <end position="489"/>
    </location>
</feature>
<dbReference type="InterPro" id="IPR007816">
    <property type="entry name" value="ResB-like_domain"/>
</dbReference>
<gene>
    <name evidence="9" type="ORF">BTO30_04690</name>
</gene>
<comment type="caution">
    <text evidence="9">The sequence shown here is derived from an EMBL/GenBank/DDBJ whole genome shotgun (WGS) entry which is preliminary data.</text>
</comment>
<dbReference type="GO" id="GO:0017004">
    <property type="term" value="P:cytochrome complex assembly"/>
    <property type="evidence" value="ECO:0007669"/>
    <property type="project" value="UniProtKB-KW"/>
</dbReference>
<evidence type="ECO:0000256" key="6">
    <source>
        <dbReference type="SAM" id="Coils"/>
    </source>
</evidence>
<evidence type="ECO:0000256" key="2">
    <source>
        <dbReference type="ARBA" id="ARBA00022692"/>
    </source>
</evidence>
<evidence type="ECO:0000256" key="7">
    <source>
        <dbReference type="SAM" id="Phobius"/>
    </source>
</evidence>
<dbReference type="GO" id="GO:0016020">
    <property type="term" value="C:membrane"/>
    <property type="evidence" value="ECO:0007669"/>
    <property type="project" value="UniProtKB-SubCell"/>
</dbReference>
<protein>
    <submittedName>
        <fullName evidence="9">Cytochrome C biogenesis protein</fullName>
    </submittedName>
</protein>
<feature type="transmembrane region" description="Helical" evidence="7">
    <location>
        <begin position="124"/>
        <end position="146"/>
    </location>
</feature>